<sequence length="110" mass="13066">MEEPFKDYGEFENFGTERIVCVNVSRTYLGGERESLYECTRKYWRLNGERASSADLVFAVCCGYIVGVFKPVRWYLTECEQLKGRWEFEGEQLDDPPYLNQSIRKLWGRR</sequence>
<protein>
    <submittedName>
        <fullName evidence="1">Uncharacterized protein</fullName>
    </submittedName>
</protein>
<comment type="caution">
    <text evidence="1">The sequence shown here is derived from an EMBL/GenBank/DDBJ whole genome shotgun (WGS) entry which is preliminary data.</text>
</comment>
<name>K1TR16_9ZZZZ</name>
<feature type="non-terminal residue" evidence="1">
    <location>
        <position position="110"/>
    </location>
</feature>
<dbReference type="AlphaFoldDB" id="K1TR16"/>
<accession>K1TR16</accession>
<evidence type="ECO:0000313" key="1">
    <source>
        <dbReference type="EMBL" id="EKC72193.1"/>
    </source>
</evidence>
<gene>
    <name evidence="1" type="ORF">OBE_03010</name>
</gene>
<proteinExistence type="predicted"/>
<organism evidence="1">
    <name type="scientific">human gut metagenome</name>
    <dbReference type="NCBI Taxonomy" id="408170"/>
    <lineage>
        <taxon>unclassified sequences</taxon>
        <taxon>metagenomes</taxon>
        <taxon>organismal metagenomes</taxon>
    </lineage>
</organism>
<reference evidence="1" key="1">
    <citation type="journal article" date="2013" name="Environ. Microbiol.">
        <title>Microbiota from the distal guts of lean and obese adolescents exhibit partial functional redundancy besides clear differences in community structure.</title>
        <authorList>
            <person name="Ferrer M."/>
            <person name="Ruiz A."/>
            <person name="Lanza F."/>
            <person name="Haange S.B."/>
            <person name="Oberbach A."/>
            <person name="Till H."/>
            <person name="Bargiela R."/>
            <person name="Campoy C."/>
            <person name="Segura M.T."/>
            <person name="Richter M."/>
            <person name="von Bergen M."/>
            <person name="Seifert J."/>
            <person name="Suarez A."/>
        </authorList>
    </citation>
    <scope>NUCLEOTIDE SEQUENCE</scope>
</reference>
<dbReference type="EMBL" id="AJWZ01001990">
    <property type="protein sequence ID" value="EKC72193.1"/>
    <property type="molecule type" value="Genomic_DNA"/>
</dbReference>